<dbReference type="GO" id="GO:0005634">
    <property type="term" value="C:nucleus"/>
    <property type="evidence" value="ECO:0007669"/>
    <property type="project" value="UniProtKB-SubCell"/>
</dbReference>
<dbReference type="PANTHER" id="PTHR11636">
    <property type="entry name" value="POU DOMAIN"/>
    <property type="match status" value="1"/>
</dbReference>
<dbReference type="PROSITE" id="PS51179">
    <property type="entry name" value="POU_3"/>
    <property type="match status" value="1"/>
</dbReference>
<feature type="non-terminal residue" evidence="6">
    <location>
        <position position="77"/>
    </location>
</feature>
<dbReference type="Pfam" id="PF00157">
    <property type="entry name" value="Pou"/>
    <property type="match status" value="1"/>
</dbReference>
<dbReference type="SUPFAM" id="SSF47413">
    <property type="entry name" value="lambda repressor-like DNA-binding domains"/>
    <property type="match status" value="1"/>
</dbReference>
<dbReference type="EMBL" id="UYRU01053548">
    <property type="protein sequence ID" value="VDN12293.1"/>
    <property type="molecule type" value="Genomic_DNA"/>
</dbReference>
<feature type="domain" description="POU-specific" evidence="5">
    <location>
        <begin position="1"/>
        <end position="58"/>
    </location>
</feature>
<dbReference type="InterPro" id="IPR050255">
    <property type="entry name" value="POU_domain_TF"/>
</dbReference>
<keyword evidence="4" id="KW-0539">Nucleus</keyword>
<evidence type="ECO:0000313" key="7">
    <source>
        <dbReference type="Proteomes" id="UP000281553"/>
    </source>
</evidence>
<proteinExistence type="predicted"/>
<name>A0A3P7LMY8_DIBLA</name>
<evidence type="ECO:0000313" key="6">
    <source>
        <dbReference type="EMBL" id="VDN12293.1"/>
    </source>
</evidence>
<dbReference type="Gene3D" id="1.10.260.40">
    <property type="entry name" value="lambda repressor-like DNA-binding domains"/>
    <property type="match status" value="1"/>
</dbReference>
<reference evidence="6 7" key="1">
    <citation type="submission" date="2018-11" db="EMBL/GenBank/DDBJ databases">
        <authorList>
            <consortium name="Pathogen Informatics"/>
        </authorList>
    </citation>
    <scope>NUCLEOTIDE SEQUENCE [LARGE SCALE GENOMIC DNA]</scope>
</reference>
<comment type="subcellular location">
    <subcellularLocation>
        <location evidence="1">Nucleus</location>
    </subcellularLocation>
</comment>
<dbReference type="PRINTS" id="PR00028">
    <property type="entry name" value="POUDOMAIN"/>
</dbReference>
<dbReference type="OrthoDB" id="6358449at2759"/>
<dbReference type="PANTHER" id="PTHR11636:SF70">
    <property type="entry name" value="INHIBITORY POU PROTEIN"/>
    <property type="match status" value="1"/>
</dbReference>
<gene>
    <name evidence="6" type="ORF">DILT_LOCUS8124</name>
</gene>
<dbReference type="InterPro" id="IPR013847">
    <property type="entry name" value="POU"/>
</dbReference>
<organism evidence="6 7">
    <name type="scientific">Dibothriocephalus latus</name>
    <name type="common">Fish tapeworm</name>
    <name type="synonym">Diphyllobothrium latum</name>
    <dbReference type="NCBI Taxonomy" id="60516"/>
    <lineage>
        <taxon>Eukaryota</taxon>
        <taxon>Metazoa</taxon>
        <taxon>Spiralia</taxon>
        <taxon>Lophotrochozoa</taxon>
        <taxon>Platyhelminthes</taxon>
        <taxon>Cestoda</taxon>
        <taxon>Eucestoda</taxon>
        <taxon>Diphyllobothriidea</taxon>
        <taxon>Diphyllobothriidae</taxon>
        <taxon>Dibothriocephalus</taxon>
    </lineage>
</organism>
<accession>A0A3P7LMY8</accession>
<evidence type="ECO:0000256" key="3">
    <source>
        <dbReference type="ARBA" id="ARBA00023155"/>
    </source>
</evidence>
<dbReference type="GO" id="GO:0000981">
    <property type="term" value="F:DNA-binding transcription factor activity, RNA polymerase II-specific"/>
    <property type="evidence" value="ECO:0007669"/>
    <property type="project" value="TreeGrafter"/>
</dbReference>
<dbReference type="Proteomes" id="UP000281553">
    <property type="component" value="Unassembled WGS sequence"/>
</dbReference>
<protein>
    <recommendedName>
        <fullName evidence="5">POU-specific domain-containing protein</fullName>
    </recommendedName>
</protein>
<evidence type="ECO:0000259" key="5">
    <source>
        <dbReference type="PROSITE" id="PS51179"/>
    </source>
</evidence>
<dbReference type="SMART" id="SM00352">
    <property type="entry name" value="POU"/>
    <property type="match status" value="1"/>
</dbReference>
<dbReference type="AlphaFoldDB" id="A0A3P7LMY8"/>
<evidence type="ECO:0000256" key="4">
    <source>
        <dbReference type="ARBA" id="ARBA00023242"/>
    </source>
</evidence>
<dbReference type="InterPro" id="IPR000327">
    <property type="entry name" value="POU_dom"/>
</dbReference>
<evidence type="ECO:0000256" key="2">
    <source>
        <dbReference type="ARBA" id="ARBA00023125"/>
    </source>
</evidence>
<sequence>MKLGITQADVGKALGRLNIPGLEGLSQSTICRFESLTLSHTNMQNLKPILQLWLDTAAEEFAPPAGASSMTPSRALT</sequence>
<keyword evidence="3" id="KW-0371">Homeobox</keyword>
<dbReference type="InterPro" id="IPR010982">
    <property type="entry name" value="Lambda_DNA-bd_dom_sf"/>
</dbReference>
<keyword evidence="2" id="KW-0238">DNA-binding</keyword>
<evidence type="ECO:0000256" key="1">
    <source>
        <dbReference type="ARBA" id="ARBA00004123"/>
    </source>
</evidence>
<keyword evidence="7" id="KW-1185">Reference proteome</keyword>
<dbReference type="PROSITE" id="PS00465">
    <property type="entry name" value="POU_2"/>
    <property type="match status" value="1"/>
</dbReference>
<dbReference type="GO" id="GO:0000978">
    <property type="term" value="F:RNA polymerase II cis-regulatory region sequence-specific DNA binding"/>
    <property type="evidence" value="ECO:0007669"/>
    <property type="project" value="TreeGrafter"/>
</dbReference>